<dbReference type="RefSeq" id="WP_168986326.1">
    <property type="nucleotide sequence ID" value="NZ_CAWPHM010000264.1"/>
</dbReference>
<gene>
    <name evidence="2" type="ORF">GPA21_00890</name>
</gene>
<name>A0A972FBG1_9RHOO</name>
<feature type="transmembrane region" description="Helical" evidence="1">
    <location>
        <begin position="12"/>
        <end position="29"/>
    </location>
</feature>
<sequence length="226" mass="25035">MTTLAHDRSLHAILAANIATIAAALLFGWGLGQLLWPYWIQSVIIGFYARRRMLMLQDFCTEGFKVNNRPVAPTPETRKQTANFFALHYGIFHLFYLFFLSAFAAGSDASGNLAVTNTSTGEVSMLHIGQTDGLDLLIYLALGIGFWLSHRASHREHVQADLARKPNIGSLMFLPYLRIIPMHLTIIFGAVLGGGLALVFFAALKTAADIAMHRVEHRWLQAVKAL</sequence>
<keyword evidence="1" id="KW-0472">Membrane</keyword>
<dbReference type="InterPro" id="IPR045466">
    <property type="entry name" value="DUF6498"/>
</dbReference>
<dbReference type="Proteomes" id="UP000599523">
    <property type="component" value="Unassembled WGS sequence"/>
</dbReference>
<keyword evidence="1" id="KW-0812">Transmembrane</keyword>
<dbReference type="Pfam" id="PF20108">
    <property type="entry name" value="DUF6498"/>
    <property type="match status" value="1"/>
</dbReference>
<feature type="transmembrane region" description="Helical" evidence="1">
    <location>
        <begin position="180"/>
        <end position="204"/>
    </location>
</feature>
<dbReference type="EMBL" id="WTVM01000003">
    <property type="protein sequence ID" value="NMG01530.1"/>
    <property type="molecule type" value="Genomic_DNA"/>
</dbReference>
<reference evidence="2" key="1">
    <citation type="submission" date="2019-12" db="EMBL/GenBank/DDBJ databases">
        <title>Comparative genomics gives insights into the taxonomy of the Azoarcus-Aromatoleum group and reveals separate origins of nif in the plant-associated Azoarcus and non-plant-associated Aromatoleum sub-groups.</title>
        <authorList>
            <person name="Lafos M."/>
            <person name="Maluk M."/>
            <person name="Batista M."/>
            <person name="Junghare M."/>
            <person name="Carmona M."/>
            <person name="Faoro H."/>
            <person name="Cruz L.M."/>
            <person name="Battistoni F."/>
            <person name="De Souza E."/>
            <person name="Pedrosa F."/>
            <person name="Chen W.-M."/>
            <person name="Poole P.S."/>
            <person name="Dixon R.A."/>
            <person name="James E.K."/>
        </authorList>
    </citation>
    <scope>NUCLEOTIDE SEQUENCE</scope>
    <source>
        <strain evidence="2">NSC3</strain>
    </source>
</reference>
<keyword evidence="1" id="KW-1133">Transmembrane helix</keyword>
<accession>A0A972FBG1</accession>
<dbReference type="AlphaFoldDB" id="A0A972FBG1"/>
<feature type="transmembrane region" description="Helical" evidence="1">
    <location>
        <begin position="84"/>
        <end position="105"/>
    </location>
</feature>
<comment type="caution">
    <text evidence="2">The sequence shown here is derived from an EMBL/GenBank/DDBJ whole genome shotgun (WGS) entry which is preliminary data.</text>
</comment>
<evidence type="ECO:0000313" key="2">
    <source>
        <dbReference type="EMBL" id="NMG01530.1"/>
    </source>
</evidence>
<organism evidence="2 3">
    <name type="scientific">Azoarcus taiwanensis</name>
    <dbReference type="NCBI Taxonomy" id="666964"/>
    <lineage>
        <taxon>Bacteria</taxon>
        <taxon>Pseudomonadati</taxon>
        <taxon>Pseudomonadota</taxon>
        <taxon>Betaproteobacteria</taxon>
        <taxon>Rhodocyclales</taxon>
        <taxon>Zoogloeaceae</taxon>
        <taxon>Azoarcus</taxon>
    </lineage>
</organism>
<evidence type="ECO:0000313" key="3">
    <source>
        <dbReference type="Proteomes" id="UP000599523"/>
    </source>
</evidence>
<keyword evidence="3" id="KW-1185">Reference proteome</keyword>
<proteinExistence type="predicted"/>
<protein>
    <submittedName>
        <fullName evidence="2">Uncharacterized protein</fullName>
    </submittedName>
</protein>
<evidence type="ECO:0000256" key="1">
    <source>
        <dbReference type="SAM" id="Phobius"/>
    </source>
</evidence>